<dbReference type="EMBL" id="PSQE01000001">
    <property type="protein sequence ID" value="RHN76681.1"/>
    <property type="molecule type" value="Genomic_DNA"/>
</dbReference>
<reference evidence="4" key="5">
    <citation type="journal article" date="2018" name="Nat. Plants">
        <title>Whole-genome landscape of Medicago truncatula symbiotic genes.</title>
        <authorList>
            <person name="Pecrix Y."/>
            <person name="Gamas P."/>
            <person name="Carrere S."/>
        </authorList>
    </citation>
    <scope>NUCLEOTIDE SEQUENCE</scope>
    <source>
        <tissue evidence="4">Leaves</tissue>
    </source>
</reference>
<evidence type="ECO:0000259" key="2">
    <source>
        <dbReference type="Pfam" id="PF07734"/>
    </source>
</evidence>
<dbReference type="InterPro" id="IPR006527">
    <property type="entry name" value="F-box-assoc_dom_typ1"/>
</dbReference>
<dbReference type="PANTHER" id="PTHR31672:SF13">
    <property type="entry name" value="F-BOX PROTEIN CPR30-LIKE"/>
    <property type="match status" value="1"/>
</dbReference>
<reference evidence="5" key="3">
    <citation type="submission" date="2015-04" db="UniProtKB">
        <authorList>
            <consortium name="EnsemblPlants"/>
        </authorList>
    </citation>
    <scope>IDENTIFICATION</scope>
    <source>
        <strain evidence="5">cv. Jemalong A17</strain>
    </source>
</reference>
<dbReference type="NCBIfam" id="TIGR01640">
    <property type="entry name" value="F_box_assoc_1"/>
    <property type="match status" value="1"/>
</dbReference>
<proteinExistence type="predicted"/>
<dbReference type="OrthoDB" id="1555129at2759"/>
<dbReference type="InterPro" id="IPR017451">
    <property type="entry name" value="F-box-assoc_interact_dom"/>
</dbReference>
<dbReference type="Proteomes" id="UP000265566">
    <property type="component" value="Chromosome 1"/>
</dbReference>
<dbReference type="Proteomes" id="UP000002051">
    <property type="component" value="Unassembled WGS sequence"/>
</dbReference>
<dbReference type="PANTHER" id="PTHR31672">
    <property type="entry name" value="BNACNNG10540D PROTEIN"/>
    <property type="match status" value="1"/>
</dbReference>
<name>G7I287_MEDTR</name>
<accession>G7I287</accession>
<protein>
    <submittedName>
        <fullName evidence="3">F-box protein interaction domain protein</fullName>
    </submittedName>
    <submittedName>
        <fullName evidence="4">Putative F-box domain-containing protein</fullName>
    </submittedName>
</protein>
<dbReference type="HOGENOM" id="CLU_027176_5_0_1"/>
<evidence type="ECO:0000313" key="6">
    <source>
        <dbReference type="Proteomes" id="UP000002051"/>
    </source>
</evidence>
<dbReference type="InterPro" id="IPR001810">
    <property type="entry name" value="F-box_dom"/>
</dbReference>
<dbReference type="SUPFAM" id="SSF81383">
    <property type="entry name" value="F-box domain"/>
    <property type="match status" value="1"/>
</dbReference>
<keyword evidence="6" id="KW-1185">Reference proteome</keyword>
<dbReference type="EMBL" id="CM001217">
    <property type="protein sequence ID" value="AES58705.1"/>
    <property type="molecule type" value="Genomic_DNA"/>
</dbReference>
<organism evidence="3 6">
    <name type="scientific">Medicago truncatula</name>
    <name type="common">Barrel medic</name>
    <name type="synonym">Medicago tribuloides</name>
    <dbReference type="NCBI Taxonomy" id="3880"/>
    <lineage>
        <taxon>Eukaryota</taxon>
        <taxon>Viridiplantae</taxon>
        <taxon>Streptophyta</taxon>
        <taxon>Embryophyta</taxon>
        <taxon>Tracheophyta</taxon>
        <taxon>Spermatophyta</taxon>
        <taxon>Magnoliopsida</taxon>
        <taxon>eudicotyledons</taxon>
        <taxon>Gunneridae</taxon>
        <taxon>Pentapetalae</taxon>
        <taxon>rosids</taxon>
        <taxon>fabids</taxon>
        <taxon>Fabales</taxon>
        <taxon>Fabaceae</taxon>
        <taxon>Papilionoideae</taxon>
        <taxon>50 kb inversion clade</taxon>
        <taxon>NPAAA clade</taxon>
        <taxon>Hologalegina</taxon>
        <taxon>IRL clade</taxon>
        <taxon>Trifolieae</taxon>
        <taxon>Medicago</taxon>
    </lineage>
</organism>
<evidence type="ECO:0000259" key="1">
    <source>
        <dbReference type="Pfam" id="PF00646"/>
    </source>
</evidence>
<dbReference type="EnsemblPlants" id="AES58705">
    <property type="protein sequence ID" value="AES58705"/>
    <property type="gene ID" value="MTR_1g007410"/>
</dbReference>
<dbReference type="PaxDb" id="3880-AES58705"/>
<reference evidence="7" key="4">
    <citation type="journal article" date="2018" name="Nat. Plants">
        <title>Whole-genome landscape of Medicago truncatula symbiotic genes.</title>
        <authorList>
            <person name="Pecrix Y."/>
            <person name="Staton S.E."/>
            <person name="Sallet E."/>
            <person name="Lelandais-Briere C."/>
            <person name="Moreau S."/>
            <person name="Carrere S."/>
            <person name="Blein T."/>
            <person name="Jardinaud M.F."/>
            <person name="Latrasse D."/>
            <person name="Zouine M."/>
            <person name="Zahm M."/>
            <person name="Kreplak J."/>
            <person name="Mayjonade B."/>
            <person name="Satge C."/>
            <person name="Perez M."/>
            <person name="Cauet S."/>
            <person name="Marande W."/>
            <person name="Chantry-Darmon C."/>
            <person name="Lopez-Roques C."/>
            <person name="Bouchez O."/>
            <person name="Berard A."/>
            <person name="Debelle F."/>
            <person name="Munos S."/>
            <person name="Bendahmane A."/>
            <person name="Berges H."/>
            <person name="Niebel A."/>
            <person name="Buitink J."/>
            <person name="Frugier F."/>
            <person name="Benhamed M."/>
            <person name="Crespi M."/>
            <person name="Gouzy J."/>
            <person name="Gamas P."/>
        </authorList>
    </citation>
    <scope>NUCLEOTIDE SEQUENCE [LARGE SCALE GENOMIC DNA]</scope>
    <source>
        <strain evidence="7">cv. Jemalong A17</strain>
    </source>
</reference>
<dbReference type="InterPro" id="IPR050796">
    <property type="entry name" value="SCF_F-box_component"/>
</dbReference>
<gene>
    <name evidence="5" type="primary">11423157</name>
    <name evidence="3" type="ordered locus">MTR_1g007410</name>
    <name evidence="4" type="ORF">MtrunA17_Chr1g0146521</name>
</gene>
<dbReference type="OMA" id="NTAYEIS"/>
<sequence>MSLKSRMENSMVVANGKVNKHIPNDLIFFVLSKLPLKSLKRFGCVSKSYALLFENPNFMNMYCNNFISNSPSYCDDTCLLLQEIISPNSTEEHSVMYLLSGERFENVVKIDLPPPFCKDDYDIHILGSVSVNGTFCLMQLDKYFLLWNPTTEEFKAIPPSTIDLAPPDLDHFWDKHGFGYDHVRDDYKVIRCVELDPDLIESFCDNLGVEHTLILEDFFDAPSWEIYSLKSNSWKKLDFKLHVRKIDGARAYMDGMCHWHGGDRGSIMGQYLVSFDLVNDVFITIPIPSYMKFDWCFELVHLMMLNGSIAFISNHRNTAYEISILGELGVKESWTKLFTVDLLPLIERPIKSDTDLIFFERKREGEGLSWFNLNTQIFEELDAKGQHVHYHVAIYKKNQRRIE</sequence>
<dbReference type="Pfam" id="PF00646">
    <property type="entry name" value="F-box"/>
    <property type="match status" value="1"/>
</dbReference>
<dbReference type="Pfam" id="PF07734">
    <property type="entry name" value="FBA_1"/>
    <property type="match status" value="1"/>
</dbReference>
<dbReference type="KEGG" id="mtr:11423157"/>
<dbReference type="InterPro" id="IPR036047">
    <property type="entry name" value="F-box-like_dom_sf"/>
</dbReference>
<reference evidence="3 6" key="2">
    <citation type="journal article" date="2014" name="BMC Genomics">
        <title>An improved genome release (version Mt4.0) for the model legume Medicago truncatula.</title>
        <authorList>
            <person name="Tang H."/>
            <person name="Krishnakumar V."/>
            <person name="Bidwell S."/>
            <person name="Rosen B."/>
            <person name="Chan A."/>
            <person name="Zhou S."/>
            <person name="Gentzbittel L."/>
            <person name="Childs K.L."/>
            <person name="Yandell M."/>
            <person name="Gundlach H."/>
            <person name="Mayer K.F."/>
            <person name="Schwartz D.C."/>
            <person name="Town C.D."/>
        </authorList>
    </citation>
    <scope>GENOME REANNOTATION</scope>
    <source>
        <strain evidence="5 6">cv. Jemalong A17</strain>
    </source>
</reference>
<evidence type="ECO:0000313" key="4">
    <source>
        <dbReference type="EMBL" id="RHN76681.1"/>
    </source>
</evidence>
<evidence type="ECO:0000313" key="3">
    <source>
        <dbReference type="EMBL" id="AES58705.1"/>
    </source>
</evidence>
<evidence type="ECO:0000313" key="7">
    <source>
        <dbReference type="Proteomes" id="UP000265566"/>
    </source>
</evidence>
<feature type="domain" description="F-box associated beta-propeller type 1" evidence="2">
    <location>
        <begin position="118"/>
        <end position="352"/>
    </location>
</feature>
<dbReference type="Gramene" id="rna45">
    <property type="protein sequence ID" value="RHN76681.1"/>
    <property type="gene ID" value="gene45"/>
</dbReference>
<evidence type="ECO:0000313" key="5">
    <source>
        <dbReference type="EnsemblPlants" id="AES58705"/>
    </source>
</evidence>
<dbReference type="AlphaFoldDB" id="G7I287"/>
<feature type="domain" description="F-box" evidence="1">
    <location>
        <begin position="21"/>
        <end position="58"/>
    </location>
</feature>
<reference evidence="3 6" key="1">
    <citation type="journal article" date="2011" name="Nature">
        <title>The Medicago genome provides insight into the evolution of rhizobial symbioses.</title>
        <authorList>
            <person name="Young N.D."/>
            <person name="Debelle F."/>
            <person name="Oldroyd G.E."/>
            <person name="Geurts R."/>
            <person name="Cannon S.B."/>
            <person name="Udvardi M.K."/>
            <person name="Benedito V.A."/>
            <person name="Mayer K.F."/>
            <person name="Gouzy J."/>
            <person name="Schoof H."/>
            <person name="Van de Peer Y."/>
            <person name="Proost S."/>
            <person name="Cook D.R."/>
            <person name="Meyers B.C."/>
            <person name="Spannagl M."/>
            <person name="Cheung F."/>
            <person name="De Mita S."/>
            <person name="Krishnakumar V."/>
            <person name="Gundlach H."/>
            <person name="Zhou S."/>
            <person name="Mudge J."/>
            <person name="Bharti A.K."/>
            <person name="Murray J.D."/>
            <person name="Naoumkina M.A."/>
            <person name="Rosen B."/>
            <person name="Silverstein K.A."/>
            <person name="Tang H."/>
            <person name="Rombauts S."/>
            <person name="Zhao P.X."/>
            <person name="Zhou P."/>
            <person name="Barbe V."/>
            <person name="Bardou P."/>
            <person name="Bechner M."/>
            <person name="Bellec A."/>
            <person name="Berger A."/>
            <person name="Berges H."/>
            <person name="Bidwell S."/>
            <person name="Bisseling T."/>
            <person name="Choisne N."/>
            <person name="Couloux A."/>
            <person name="Denny R."/>
            <person name="Deshpande S."/>
            <person name="Dai X."/>
            <person name="Doyle J.J."/>
            <person name="Dudez A.M."/>
            <person name="Farmer A.D."/>
            <person name="Fouteau S."/>
            <person name="Franken C."/>
            <person name="Gibelin C."/>
            <person name="Gish J."/>
            <person name="Goldstein S."/>
            <person name="Gonzalez A.J."/>
            <person name="Green P.J."/>
            <person name="Hallab A."/>
            <person name="Hartog M."/>
            <person name="Hua A."/>
            <person name="Humphray S.J."/>
            <person name="Jeong D.H."/>
            <person name="Jing Y."/>
            <person name="Jocker A."/>
            <person name="Kenton S.M."/>
            <person name="Kim D.J."/>
            <person name="Klee K."/>
            <person name="Lai H."/>
            <person name="Lang C."/>
            <person name="Lin S."/>
            <person name="Macmil S.L."/>
            <person name="Magdelenat G."/>
            <person name="Matthews L."/>
            <person name="McCorrison J."/>
            <person name="Monaghan E.L."/>
            <person name="Mun J.H."/>
            <person name="Najar F.Z."/>
            <person name="Nicholson C."/>
            <person name="Noirot C."/>
            <person name="O'Bleness M."/>
            <person name="Paule C.R."/>
            <person name="Poulain J."/>
            <person name="Prion F."/>
            <person name="Qin B."/>
            <person name="Qu C."/>
            <person name="Retzel E.F."/>
            <person name="Riddle C."/>
            <person name="Sallet E."/>
            <person name="Samain S."/>
            <person name="Samson N."/>
            <person name="Sanders I."/>
            <person name="Saurat O."/>
            <person name="Scarpelli C."/>
            <person name="Schiex T."/>
            <person name="Segurens B."/>
            <person name="Severin A.J."/>
            <person name="Sherrier D.J."/>
            <person name="Shi R."/>
            <person name="Sims S."/>
            <person name="Singer S.R."/>
            <person name="Sinharoy S."/>
            <person name="Sterck L."/>
            <person name="Viollet A."/>
            <person name="Wang B.B."/>
            <person name="Wang K."/>
            <person name="Wang M."/>
            <person name="Wang X."/>
            <person name="Warfsmann J."/>
            <person name="Weissenbach J."/>
            <person name="White D.D."/>
            <person name="White J.D."/>
            <person name="Wiley G.B."/>
            <person name="Wincker P."/>
            <person name="Xing Y."/>
            <person name="Yang L."/>
            <person name="Yao Z."/>
            <person name="Ying F."/>
            <person name="Zhai J."/>
            <person name="Zhou L."/>
            <person name="Zuber A."/>
            <person name="Denarie J."/>
            <person name="Dixon R.A."/>
            <person name="May G.D."/>
            <person name="Schwartz D.C."/>
            <person name="Rogers J."/>
            <person name="Quetier F."/>
            <person name="Town C.D."/>
            <person name="Roe B.A."/>
        </authorList>
    </citation>
    <scope>NUCLEOTIDE SEQUENCE [LARGE SCALE GENOMIC DNA]</scope>
    <source>
        <strain evidence="3">A17</strain>
        <strain evidence="5 6">cv. Jemalong A17</strain>
    </source>
</reference>